<feature type="region of interest" description="Disordered" evidence="1">
    <location>
        <begin position="191"/>
        <end position="232"/>
    </location>
</feature>
<accession>A0A4Z2INE3</accession>
<organism evidence="2 3">
    <name type="scientific">Liparis tanakae</name>
    <name type="common">Tanaka's snailfish</name>
    <dbReference type="NCBI Taxonomy" id="230148"/>
    <lineage>
        <taxon>Eukaryota</taxon>
        <taxon>Metazoa</taxon>
        <taxon>Chordata</taxon>
        <taxon>Craniata</taxon>
        <taxon>Vertebrata</taxon>
        <taxon>Euteleostomi</taxon>
        <taxon>Actinopterygii</taxon>
        <taxon>Neopterygii</taxon>
        <taxon>Teleostei</taxon>
        <taxon>Neoteleostei</taxon>
        <taxon>Acanthomorphata</taxon>
        <taxon>Eupercaria</taxon>
        <taxon>Perciformes</taxon>
        <taxon>Cottioidei</taxon>
        <taxon>Cottales</taxon>
        <taxon>Liparidae</taxon>
        <taxon>Liparis</taxon>
    </lineage>
</organism>
<proteinExistence type="predicted"/>
<dbReference type="AlphaFoldDB" id="A0A4Z2INE3"/>
<reference evidence="2 3" key="1">
    <citation type="submission" date="2019-03" db="EMBL/GenBank/DDBJ databases">
        <title>First draft genome of Liparis tanakae, snailfish: a comprehensive survey of snailfish specific genes.</title>
        <authorList>
            <person name="Kim W."/>
            <person name="Song I."/>
            <person name="Jeong J.-H."/>
            <person name="Kim D."/>
            <person name="Kim S."/>
            <person name="Ryu S."/>
            <person name="Song J.Y."/>
            <person name="Lee S.K."/>
        </authorList>
    </citation>
    <scope>NUCLEOTIDE SEQUENCE [LARGE SCALE GENOMIC DNA]</scope>
    <source>
        <tissue evidence="2">Muscle</tissue>
    </source>
</reference>
<evidence type="ECO:0000313" key="2">
    <source>
        <dbReference type="EMBL" id="TNN79375.1"/>
    </source>
</evidence>
<comment type="caution">
    <text evidence="2">The sequence shown here is derived from an EMBL/GenBank/DDBJ whole genome shotgun (WGS) entry which is preliminary data.</text>
</comment>
<keyword evidence="3" id="KW-1185">Reference proteome</keyword>
<protein>
    <submittedName>
        <fullName evidence="2">Uncharacterized protein</fullName>
    </submittedName>
</protein>
<evidence type="ECO:0000313" key="3">
    <source>
        <dbReference type="Proteomes" id="UP000314294"/>
    </source>
</evidence>
<sequence length="349" mass="37744">MATAEEMAISTTWLFSLEMEKAAAGRRATGNPELNSQSGLVSNWKLGLLPPYPAAVRALICSRIMPLGLSGCCQDRATLFRDVFSFRITVTGEGAGSPTVTVVLWRPVALGRKWTLLRQGSQRRLPPLLPLAASPRQRLHRTLKVASRRPPESSGQLQSRITEVSFMEEITFRGAEGGPGGEEDEVKRLISGSCSGSSPVQETGAAASAPPPRDPSHSPINHPKSGVDDRQLKGSAVREAKGWSLRHPSLPPDPVLVFPLLSYRNNGGLYTVLLIHSNLLVVKEGNTTDKQHVPPKAVPEQHVHTVLTCHSINGYRLCGNCLRPHCSVTTGTPRCALALKRVKTDMASL</sequence>
<dbReference type="EMBL" id="SRLO01000065">
    <property type="protein sequence ID" value="TNN79375.1"/>
    <property type="molecule type" value="Genomic_DNA"/>
</dbReference>
<name>A0A4Z2INE3_9TELE</name>
<dbReference type="Proteomes" id="UP000314294">
    <property type="component" value="Unassembled WGS sequence"/>
</dbReference>
<gene>
    <name evidence="2" type="ORF">EYF80_010399</name>
</gene>
<evidence type="ECO:0000256" key="1">
    <source>
        <dbReference type="SAM" id="MobiDB-lite"/>
    </source>
</evidence>
<feature type="compositionally biased region" description="Polar residues" evidence="1">
    <location>
        <begin position="192"/>
        <end position="201"/>
    </location>
</feature>